<keyword evidence="4" id="KW-0560">Oxidoreductase</keyword>
<dbReference type="AlphaFoldDB" id="A0A6N4W1W7"/>
<dbReference type="SUPFAM" id="SSF51735">
    <property type="entry name" value="NAD(P)-binding Rossmann-fold domains"/>
    <property type="match status" value="1"/>
</dbReference>
<dbReference type="Gene3D" id="3.40.50.720">
    <property type="entry name" value="NAD(P)-binding Rossmann-like Domain"/>
    <property type="match status" value="1"/>
</dbReference>
<dbReference type="FunFam" id="3.40.50.720:FF:000022">
    <property type="entry name" value="Cinnamyl alcohol dehydrogenase"/>
    <property type="match status" value="1"/>
</dbReference>
<dbReference type="SUPFAM" id="SSF50129">
    <property type="entry name" value="GroES-like"/>
    <property type="match status" value="1"/>
</dbReference>
<dbReference type="RefSeq" id="WP_163802624.1">
    <property type="nucleotide sequence ID" value="NZ_AP022620.1"/>
</dbReference>
<dbReference type="KEGG" id="many:MANY_03160"/>
<comment type="function">
    <text evidence="7">Prefers aldehydes over alcohols.</text>
</comment>
<dbReference type="GO" id="GO:0008270">
    <property type="term" value="F:zinc ion binding"/>
    <property type="evidence" value="ECO:0007669"/>
    <property type="project" value="InterPro"/>
</dbReference>
<evidence type="ECO:0000256" key="4">
    <source>
        <dbReference type="ARBA" id="ARBA00023002"/>
    </source>
</evidence>
<dbReference type="PANTHER" id="PTHR42683">
    <property type="entry name" value="ALDEHYDE REDUCTASE"/>
    <property type="match status" value="1"/>
</dbReference>
<gene>
    <name evidence="10" type="primary">adhC2</name>
    <name evidence="10" type="ORF">MANY_03160</name>
</gene>
<evidence type="ECO:0000256" key="2">
    <source>
        <dbReference type="ARBA" id="ARBA00022723"/>
    </source>
</evidence>
<dbReference type="GO" id="GO:0008106">
    <property type="term" value="F:alcohol dehydrogenase (NADP+) activity"/>
    <property type="evidence" value="ECO:0007669"/>
    <property type="project" value="UniProtKB-EC"/>
</dbReference>
<dbReference type="Gene3D" id="3.90.180.10">
    <property type="entry name" value="Medium-chain alcohol dehydrogenases, catalytic domain"/>
    <property type="match status" value="1"/>
</dbReference>
<dbReference type="InterPro" id="IPR013149">
    <property type="entry name" value="ADH-like_C"/>
</dbReference>
<dbReference type="EMBL" id="AP022620">
    <property type="protein sequence ID" value="BBZ74979.1"/>
    <property type="molecule type" value="Genomic_DNA"/>
</dbReference>
<dbReference type="Pfam" id="PF08240">
    <property type="entry name" value="ADH_N"/>
    <property type="match status" value="1"/>
</dbReference>
<dbReference type="Pfam" id="PF00107">
    <property type="entry name" value="ADH_zinc_N"/>
    <property type="match status" value="1"/>
</dbReference>
<comment type="similarity">
    <text evidence="8">Belongs to the zinc-containing alcohol dehydrogenase family.</text>
</comment>
<sequence length="350" mass="37167">MSTVTAYAATSATEPLTKTTVTRRDVGPHDVRFDIHFAGICHSDIHTVKAEWGQPNYPVVPGHEIAGVVTEVGSDVTAYKVGDRVGVGCFVDSCRECDNCKAGLQQYCTGTGMVGTYNAVGRDGEPTYGGYSGEIVVDENYVLRIPEGIGLDAAAPLLCAGITLYSPLRHWNAGPGKKVAVIGLGGLGHMGVKLAHAMGAEVTVLSQSLKKMEDGLRLGADAYYATSDPATFKKLAGHFDLILNTVSANLDMGKYLGLLAVDGTLVELGIPEKPMAVPVFPLAGGRRSLSGSMIGGIPETQEMLDFCAEHGVAPEIEVIEPDYINEAYERVLASDVRYRFVIDTASLREA</sequence>
<evidence type="ECO:0000313" key="10">
    <source>
        <dbReference type="EMBL" id="BBZ74979.1"/>
    </source>
</evidence>
<proteinExistence type="inferred from homology"/>
<dbReference type="InterPro" id="IPR036291">
    <property type="entry name" value="NAD(P)-bd_dom_sf"/>
</dbReference>
<dbReference type="InterPro" id="IPR013154">
    <property type="entry name" value="ADH-like_N"/>
</dbReference>
<accession>A0A6N4W1W7</accession>
<evidence type="ECO:0000256" key="5">
    <source>
        <dbReference type="ARBA" id="ARBA00024074"/>
    </source>
</evidence>
<evidence type="ECO:0000256" key="7">
    <source>
        <dbReference type="ARBA" id="ARBA00056141"/>
    </source>
</evidence>
<feature type="domain" description="Enoyl reductase (ER)" evidence="9">
    <location>
        <begin position="11"/>
        <end position="342"/>
    </location>
</feature>
<evidence type="ECO:0000256" key="8">
    <source>
        <dbReference type="RuleBase" id="RU361277"/>
    </source>
</evidence>
<evidence type="ECO:0000313" key="11">
    <source>
        <dbReference type="Proteomes" id="UP000467249"/>
    </source>
</evidence>
<evidence type="ECO:0000256" key="3">
    <source>
        <dbReference type="ARBA" id="ARBA00022833"/>
    </source>
</evidence>
<dbReference type="EC" id="1.1.1.2" evidence="5"/>
<dbReference type="InterPro" id="IPR002328">
    <property type="entry name" value="ADH_Zn_CS"/>
</dbReference>
<dbReference type="InterPro" id="IPR011032">
    <property type="entry name" value="GroES-like_sf"/>
</dbReference>
<dbReference type="CDD" id="cd05283">
    <property type="entry name" value="CAD1"/>
    <property type="match status" value="1"/>
</dbReference>
<keyword evidence="11" id="KW-1185">Reference proteome</keyword>
<dbReference type="Proteomes" id="UP000467249">
    <property type="component" value="Chromosome"/>
</dbReference>
<dbReference type="InterPro" id="IPR020843">
    <property type="entry name" value="ER"/>
</dbReference>
<keyword evidence="2 8" id="KW-0479">Metal-binding</keyword>
<dbReference type="SMART" id="SM00829">
    <property type="entry name" value="PKS_ER"/>
    <property type="match status" value="1"/>
</dbReference>
<dbReference type="InterPro" id="IPR047109">
    <property type="entry name" value="CAD-like"/>
</dbReference>
<evidence type="ECO:0000256" key="6">
    <source>
        <dbReference type="ARBA" id="ARBA00048262"/>
    </source>
</evidence>
<evidence type="ECO:0000259" key="9">
    <source>
        <dbReference type="SMART" id="SM00829"/>
    </source>
</evidence>
<comment type="catalytic activity">
    <reaction evidence="6">
        <text>a primary alcohol + NADP(+) = an aldehyde + NADPH + H(+)</text>
        <dbReference type="Rhea" id="RHEA:15937"/>
        <dbReference type="ChEBI" id="CHEBI:15378"/>
        <dbReference type="ChEBI" id="CHEBI:15734"/>
        <dbReference type="ChEBI" id="CHEBI:17478"/>
        <dbReference type="ChEBI" id="CHEBI:57783"/>
        <dbReference type="ChEBI" id="CHEBI:58349"/>
        <dbReference type="EC" id="1.1.1.2"/>
    </reaction>
</comment>
<evidence type="ECO:0000256" key="1">
    <source>
        <dbReference type="ARBA" id="ARBA00001947"/>
    </source>
</evidence>
<protein>
    <recommendedName>
        <fullName evidence="5">alcohol dehydrogenase (NADP(+))</fullName>
        <ecNumber evidence="5">1.1.1.2</ecNumber>
    </recommendedName>
</protein>
<comment type="cofactor">
    <cofactor evidence="1 8">
        <name>Zn(2+)</name>
        <dbReference type="ChEBI" id="CHEBI:29105"/>
    </cofactor>
</comment>
<dbReference type="PROSITE" id="PS00059">
    <property type="entry name" value="ADH_ZINC"/>
    <property type="match status" value="1"/>
</dbReference>
<organism evidence="10 11">
    <name type="scientific">Mycolicibacterium anyangense</name>
    <dbReference type="NCBI Taxonomy" id="1431246"/>
    <lineage>
        <taxon>Bacteria</taxon>
        <taxon>Bacillati</taxon>
        <taxon>Actinomycetota</taxon>
        <taxon>Actinomycetes</taxon>
        <taxon>Mycobacteriales</taxon>
        <taxon>Mycobacteriaceae</taxon>
        <taxon>Mycolicibacterium</taxon>
    </lineage>
</organism>
<name>A0A6N4W1W7_9MYCO</name>
<keyword evidence="3 8" id="KW-0862">Zinc</keyword>
<reference evidence="10 11" key="1">
    <citation type="journal article" date="2019" name="Emerg. Microbes Infect.">
        <title>Comprehensive subspecies identification of 175 nontuberculous mycobacteria species based on 7547 genomic profiles.</title>
        <authorList>
            <person name="Matsumoto Y."/>
            <person name="Kinjo T."/>
            <person name="Motooka D."/>
            <person name="Nabeya D."/>
            <person name="Jung N."/>
            <person name="Uechi K."/>
            <person name="Horii T."/>
            <person name="Iida T."/>
            <person name="Fujita J."/>
            <person name="Nakamura S."/>
        </authorList>
    </citation>
    <scope>NUCLEOTIDE SEQUENCE [LARGE SCALE GENOMIC DNA]</scope>
    <source>
        <strain evidence="10 11">JCM 30275</strain>
    </source>
</reference>